<dbReference type="NCBIfam" id="NF002829">
    <property type="entry name" value="PRK03007.1"/>
    <property type="match status" value="1"/>
</dbReference>
<dbReference type="PANTHER" id="PTHR11373">
    <property type="entry name" value="DEOXYNUCLEOSIDE TRIPHOSPHATE TRIPHOSPHOHYDROLASE"/>
    <property type="match status" value="1"/>
</dbReference>
<dbReference type="InterPro" id="IPR050135">
    <property type="entry name" value="dGTPase-like"/>
</dbReference>
<dbReference type="Gene3D" id="1.10.3210.10">
    <property type="entry name" value="Hypothetical protein af1432"/>
    <property type="match status" value="1"/>
</dbReference>
<dbReference type="PROSITE" id="PS51831">
    <property type="entry name" value="HD"/>
    <property type="match status" value="1"/>
</dbReference>
<evidence type="ECO:0000313" key="3">
    <source>
        <dbReference type="EMBL" id="CAB4546672.1"/>
    </source>
</evidence>
<protein>
    <submittedName>
        <fullName evidence="3">Unannotated protein</fullName>
    </submittedName>
</protein>
<dbReference type="PANTHER" id="PTHR11373:SF32">
    <property type="entry name" value="DEOXYGUANOSINETRIPHOSPHATE TRIPHOSPHOHYDROLASE"/>
    <property type="match status" value="1"/>
</dbReference>
<dbReference type="InterPro" id="IPR006675">
    <property type="entry name" value="HDIG_dom"/>
</dbReference>
<dbReference type="Pfam" id="PF01966">
    <property type="entry name" value="HD"/>
    <property type="match status" value="1"/>
</dbReference>
<keyword evidence="1" id="KW-0378">Hydrolase</keyword>
<dbReference type="InterPro" id="IPR006261">
    <property type="entry name" value="dGTPase"/>
</dbReference>
<dbReference type="InterPro" id="IPR006674">
    <property type="entry name" value="HD_domain"/>
</dbReference>
<dbReference type="InterPro" id="IPR003607">
    <property type="entry name" value="HD/PDEase_dom"/>
</dbReference>
<organism evidence="3">
    <name type="scientific">freshwater metagenome</name>
    <dbReference type="NCBI Taxonomy" id="449393"/>
    <lineage>
        <taxon>unclassified sequences</taxon>
        <taxon>metagenomes</taxon>
        <taxon>ecological metagenomes</taxon>
    </lineage>
</organism>
<dbReference type="AlphaFoldDB" id="A0A6J6C5W2"/>
<reference evidence="3" key="1">
    <citation type="submission" date="2020-05" db="EMBL/GenBank/DDBJ databases">
        <authorList>
            <person name="Chiriac C."/>
            <person name="Salcher M."/>
            <person name="Ghai R."/>
            <person name="Kavagutti S V."/>
        </authorList>
    </citation>
    <scope>NUCLEOTIDE SEQUENCE</scope>
</reference>
<evidence type="ECO:0000256" key="1">
    <source>
        <dbReference type="ARBA" id="ARBA00022801"/>
    </source>
</evidence>
<dbReference type="Pfam" id="PF13286">
    <property type="entry name" value="HD_assoc"/>
    <property type="match status" value="1"/>
</dbReference>
<dbReference type="NCBIfam" id="TIGR00277">
    <property type="entry name" value="HDIG"/>
    <property type="match status" value="1"/>
</dbReference>
<dbReference type="NCBIfam" id="TIGR01353">
    <property type="entry name" value="dGTP_triPase"/>
    <property type="match status" value="1"/>
</dbReference>
<dbReference type="SUPFAM" id="SSF109604">
    <property type="entry name" value="HD-domain/PDEase-like"/>
    <property type="match status" value="1"/>
</dbReference>
<feature type="domain" description="HD" evidence="2">
    <location>
        <begin position="63"/>
        <end position="214"/>
    </location>
</feature>
<proteinExistence type="predicted"/>
<dbReference type="GO" id="GO:0006203">
    <property type="term" value="P:dGTP catabolic process"/>
    <property type="evidence" value="ECO:0007669"/>
    <property type="project" value="TreeGrafter"/>
</dbReference>
<dbReference type="GO" id="GO:0008832">
    <property type="term" value="F:dGTPase activity"/>
    <property type="evidence" value="ECO:0007669"/>
    <property type="project" value="TreeGrafter"/>
</dbReference>
<dbReference type="InterPro" id="IPR026875">
    <property type="entry name" value="PHydrolase_assoc_dom"/>
</dbReference>
<sequence length="415" mass="45472">MALERGYSEFDRERFVSQPLSLTQGRGEFARDRARVLHASSLRRLSAKTQVLSPGSKAFARTRLTHSLEVAQVGRELATALGANPDLVDTACLAHDIGHPPFGHNGESALNLWAAGIGGFEGNAQTFRILTRLETKIIDAQGVSRGLNLTRASLDASTKYPWLLRDAERFGNPAKFGVYEDDFEVFDWMRSGAPEGVKCIEAQVMDFADDVAYSIHDFEDAIVEGLINPEILDDNSATPDLLDEVGKWAGGILNKDELEEGLTNLKANQYWSADSPQTPAALAKLKNLTSDLIGSFVMRTIEAVFSNGNYETITRYQTNLVVPKEVQSEIAVLKGLVASQIMTNDERQPYYESQRELLVELADSLLAQNGKHLDPVSKAAWDSAGTEVEQKRVIVDAIASLTDPAAIALHAELRA</sequence>
<dbReference type="CDD" id="cd00077">
    <property type="entry name" value="HDc"/>
    <property type="match status" value="1"/>
</dbReference>
<evidence type="ECO:0000259" key="2">
    <source>
        <dbReference type="PROSITE" id="PS51831"/>
    </source>
</evidence>
<accession>A0A6J6C5W2</accession>
<dbReference type="SMART" id="SM00471">
    <property type="entry name" value="HDc"/>
    <property type="match status" value="1"/>
</dbReference>
<name>A0A6J6C5W2_9ZZZZ</name>
<dbReference type="EMBL" id="CAEZST010000009">
    <property type="protein sequence ID" value="CAB4546672.1"/>
    <property type="molecule type" value="Genomic_DNA"/>
</dbReference>
<gene>
    <name evidence="3" type="ORF">UFOPK1503_00699</name>
</gene>